<proteinExistence type="predicted"/>
<name>A0A1I7VCQ5_LOALO</name>
<feature type="compositionally biased region" description="Polar residues" evidence="1">
    <location>
        <begin position="59"/>
        <end position="70"/>
    </location>
</feature>
<dbReference type="InParanoid" id="A0A1I7VCQ5"/>
<evidence type="ECO:0000313" key="2">
    <source>
        <dbReference type="Proteomes" id="UP000095285"/>
    </source>
</evidence>
<dbReference type="AlphaFoldDB" id="A0A1I7VCQ5"/>
<reference evidence="3" key="2">
    <citation type="submission" date="2016-11" db="UniProtKB">
        <authorList>
            <consortium name="WormBaseParasite"/>
        </authorList>
    </citation>
    <scope>IDENTIFICATION</scope>
</reference>
<organism evidence="2 3">
    <name type="scientific">Loa loa</name>
    <name type="common">Eye worm</name>
    <name type="synonym">Filaria loa</name>
    <dbReference type="NCBI Taxonomy" id="7209"/>
    <lineage>
        <taxon>Eukaryota</taxon>
        <taxon>Metazoa</taxon>
        <taxon>Ecdysozoa</taxon>
        <taxon>Nematoda</taxon>
        <taxon>Chromadorea</taxon>
        <taxon>Rhabditida</taxon>
        <taxon>Spirurina</taxon>
        <taxon>Spiruromorpha</taxon>
        <taxon>Filarioidea</taxon>
        <taxon>Onchocercidae</taxon>
        <taxon>Loa</taxon>
    </lineage>
</organism>
<feature type="region of interest" description="Disordered" evidence="1">
    <location>
        <begin position="115"/>
        <end position="154"/>
    </location>
</feature>
<feature type="compositionally biased region" description="Low complexity" evidence="1">
    <location>
        <begin position="18"/>
        <end position="58"/>
    </location>
</feature>
<gene>
    <name evidence="3" type="primary">LOAG_15720</name>
</gene>
<protein>
    <submittedName>
        <fullName evidence="3">Uncharacterized protein</fullName>
    </submittedName>
</protein>
<keyword evidence="2" id="KW-1185">Reference proteome</keyword>
<feature type="region of interest" description="Disordered" evidence="1">
    <location>
        <begin position="16"/>
        <end position="76"/>
    </location>
</feature>
<dbReference type="WBParaSite" id="EN70_12324">
    <property type="protein sequence ID" value="EN70_12324"/>
    <property type="gene ID" value="EN70_12324"/>
</dbReference>
<reference evidence="2" key="1">
    <citation type="submission" date="2012-04" db="EMBL/GenBank/DDBJ databases">
        <title>The Genome Sequence of Loa loa.</title>
        <authorList>
            <consortium name="The Broad Institute Genome Sequencing Platform"/>
            <consortium name="Broad Institute Genome Sequencing Center for Infectious Disease"/>
            <person name="Nutman T.B."/>
            <person name="Fink D.L."/>
            <person name="Russ C."/>
            <person name="Young S."/>
            <person name="Zeng Q."/>
            <person name="Gargeya S."/>
            <person name="Alvarado L."/>
            <person name="Berlin A."/>
            <person name="Chapman S.B."/>
            <person name="Chen Z."/>
            <person name="Freedman E."/>
            <person name="Gellesch M."/>
            <person name="Goldberg J."/>
            <person name="Griggs A."/>
            <person name="Gujja S."/>
            <person name="Heilman E.R."/>
            <person name="Heiman D."/>
            <person name="Howarth C."/>
            <person name="Mehta T."/>
            <person name="Neiman D."/>
            <person name="Pearson M."/>
            <person name="Roberts A."/>
            <person name="Saif S."/>
            <person name="Shea T."/>
            <person name="Shenoy N."/>
            <person name="Sisk P."/>
            <person name="Stolte C."/>
            <person name="Sykes S."/>
            <person name="White J."/>
            <person name="Yandava C."/>
            <person name="Haas B."/>
            <person name="Henn M.R."/>
            <person name="Nusbaum C."/>
            <person name="Birren B."/>
        </authorList>
    </citation>
    <scope>NUCLEOTIDE SEQUENCE [LARGE SCALE GENOMIC DNA]</scope>
</reference>
<dbReference type="Proteomes" id="UP000095285">
    <property type="component" value="Unassembled WGS sequence"/>
</dbReference>
<evidence type="ECO:0000256" key="1">
    <source>
        <dbReference type="SAM" id="MobiDB-lite"/>
    </source>
</evidence>
<evidence type="ECO:0000313" key="3">
    <source>
        <dbReference type="WBParaSite" id="EN70_12324"/>
    </source>
</evidence>
<accession>A0A1I7VCQ5</accession>
<sequence length="154" mass="17067">MASRLKNQWKKLLVDTISSDQQQQQQQQQQEQSSSIRDSSSGSSSSGASSNISTPSNSPVTAIANTTGSDSFGLKTTKEKLKIIGLPSNFRKLRMKFSRHRKEAIGTKEENTQFEKVAVQQRPARSKKKKQNVLKWKEGAKPGSVSAEESKEKV</sequence>